<feature type="transmembrane region" description="Helical" evidence="2">
    <location>
        <begin position="77"/>
        <end position="99"/>
    </location>
</feature>
<dbReference type="EMBL" id="ML994610">
    <property type="protein sequence ID" value="KAF2195488.1"/>
    <property type="molecule type" value="Genomic_DNA"/>
</dbReference>
<proteinExistence type="predicted"/>
<dbReference type="Proteomes" id="UP000800200">
    <property type="component" value="Unassembled WGS sequence"/>
</dbReference>
<dbReference type="AlphaFoldDB" id="A0A6A6EXI1"/>
<evidence type="ECO:0000256" key="1">
    <source>
        <dbReference type="SAM" id="MobiDB-lite"/>
    </source>
</evidence>
<reference evidence="3" key="1">
    <citation type="journal article" date="2020" name="Stud. Mycol.">
        <title>101 Dothideomycetes genomes: a test case for predicting lifestyles and emergence of pathogens.</title>
        <authorList>
            <person name="Haridas S."/>
            <person name="Albert R."/>
            <person name="Binder M."/>
            <person name="Bloem J."/>
            <person name="Labutti K."/>
            <person name="Salamov A."/>
            <person name="Andreopoulos B."/>
            <person name="Baker S."/>
            <person name="Barry K."/>
            <person name="Bills G."/>
            <person name="Bluhm B."/>
            <person name="Cannon C."/>
            <person name="Castanera R."/>
            <person name="Culley D."/>
            <person name="Daum C."/>
            <person name="Ezra D."/>
            <person name="Gonzalez J."/>
            <person name="Henrissat B."/>
            <person name="Kuo A."/>
            <person name="Liang C."/>
            <person name="Lipzen A."/>
            <person name="Lutzoni F."/>
            <person name="Magnuson J."/>
            <person name="Mondo S."/>
            <person name="Nolan M."/>
            <person name="Ohm R."/>
            <person name="Pangilinan J."/>
            <person name="Park H.-J."/>
            <person name="Ramirez L."/>
            <person name="Alfaro M."/>
            <person name="Sun H."/>
            <person name="Tritt A."/>
            <person name="Yoshinaga Y."/>
            <person name="Zwiers L.-H."/>
            <person name="Turgeon B."/>
            <person name="Goodwin S."/>
            <person name="Spatafora J."/>
            <person name="Crous P."/>
            <person name="Grigoriev I."/>
        </authorList>
    </citation>
    <scope>NUCLEOTIDE SEQUENCE</scope>
    <source>
        <strain evidence="3">CBS 207.26</strain>
    </source>
</reference>
<name>A0A6A6EXI1_9PEZI</name>
<keyword evidence="2" id="KW-0812">Transmembrane</keyword>
<gene>
    <name evidence="3" type="ORF">K469DRAFT_13300</name>
</gene>
<keyword evidence="2" id="KW-0472">Membrane</keyword>
<feature type="region of interest" description="Disordered" evidence="1">
    <location>
        <begin position="1"/>
        <end position="32"/>
    </location>
</feature>
<evidence type="ECO:0000313" key="3">
    <source>
        <dbReference type="EMBL" id="KAF2195488.1"/>
    </source>
</evidence>
<evidence type="ECO:0008006" key="5">
    <source>
        <dbReference type="Google" id="ProtNLM"/>
    </source>
</evidence>
<keyword evidence="2" id="KW-1133">Transmembrane helix</keyword>
<organism evidence="3 4">
    <name type="scientific">Zopfia rhizophila CBS 207.26</name>
    <dbReference type="NCBI Taxonomy" id="1314779"/>
    <lineage>
        <taxon>Eukaryota</taxon>
        <taxon>Fungi</taxon>
        <taxon>Dikarya</taxon>
        <taxon>Ascomycota</taxon>
        <taxon>Pezizomycotina</taxon>
        <taxon>Dothideomycetes</taxon>
        <taxon>Dothideomycetes incertae sedis</taxon>
        <taxon>Zopfiaceae</taxon>
        <taxon>Zopfia</taxon>
    </lineage>
</organism>
<accession>A0A6A6EXI1</accession>
<sequence>MHSLSNTSKKKEKKKEKDEEKDSRSKTTKKASLHPPVIPGTLLAPFLNLIFVRCIICRCVSKFLILTPVLCFARTGTLLQISFHFVLAFFFAFLVRFLIFSLEDSTEDRDVMLRFETRDAMLETRSERFRRRRPRLGFPGGGRLKMEEAKWRWTWCWR</sequence>
<evidence type="ECO:0000313" key="4">
    <source>
        <dbReference type="Proteomes" id="UP000800200"/>
    </source>
</evidence>
<feature type="compositionally biased region" description="Basic and acidic residues" evidence="1">
    <location>
        <begin position="15"/>
        <end position="25"/>
    </location>
</feature>
<evidence type="ECO:0000256" key="2">
    <source>
        <dbReference type="SAM" id="Phobius"/>
    </source>
</evidence>
<protein>
    <recommendedName>
        <fullName evidence="5">Transmembrane protein</fullName>
    </recommendedName>
</protein>
<feature type="transmembrane region" description="Helical" evidence="2">
    <location>
        <begin position="37"/>
        <end position="56"/>
    </location>
</feature>
<keyword evidence="4" id="KW-1185">Reference proteome</keyword>